<reference evidence="1" key="1">
    <citation type="submission" date="2021-01" db="EMBL/GenBank/DDBJ databases">
        <title>Complete genome sequence of Clostridiales bacterium R-7.</title>
        <authorList>
            <person name="Mahoney-Kurpe S.C."/>
            <person name="Palevich N."/>
            <person name="Koike S."/>
            <person name="Moon C.D."/>
            <person name="Attwood G.T."/>
        </authorList>
    </citation>
    <scope>NUCLEOTIDE SEQUENCE</scope>
    <source>
        <strain evidence="1">R-7</strain>
    </source>
</reference>
<dbReference type="Proteomes" id="UP000682782">
    <property type="component" value="Chromosome"/>
</dbReference>
<evidence type="ECO:0000313" key="2">
    <source>
        <dbReference type="Proteomes" id="UP000682782"/>
    </source>
</evidence>
<evidence type="ECO:0000313" key="1">
    <source>
        <dbReference type="EMBL" id="QUC68054.1"/>
    </source>
</evidence>
<accession>A0AC61N2R9</accession>
<organism evidence="1 2">
    <name type="scientific">Aristaeella hokkaidonensis</name>
    <dbReference type="NCBI Taxonomy" id="3046382"/>
    <lineage>
        <taxon>Bacteria</taxon>
        <taxon>Bacillati</taxon>
        <taxon>Bacillota</taxon>
        <taxon>Clostridia</taxon>
        <taxon>Eubacteriales</taxon>
        <taxon>Aristaeellaceae</taxon>
        <taxon>Aristaeella</taxon>
    </lineage>
</organism>
<dbReference type="EMBL" id="CP068393">
    <property type="protein sequence ID" value="QUC68054.1"/>
    <property type="molecule type" value="Genomic_DNA"/>
</dbReference>
<protein>
    <submittedName>
        <fullName evidence="1">Uncharacterized protein</fullName>
    </submittedName>
</protein>
<sequence length="105" mass="12003">MNKPVKIILSIVLIMSVILMAVCSLNLFRLRSQLKDVELRLEESRSTWEAIDADKRALQDDLKLVNNSLKEAKQSLSEWSEQSVSMQQEVEELRTQVESLKTGAK</sequence>
<name>A0AC61N2R9_9FIRM</name>
<keyword evidence="2" id="KW-1185">Reference proteome</keyword>
<proteinExistence type="predicted"/>
<gene>
    <name evidence="1" type="ORF">JYE49_04975</name>
</gene>